<name>A0A932YW99_9BACT</name>
<gene>
    <name evidence="3 5" type="primary">rpsF</name>
    <name evidence="5" type="ORF">HY474_01265</name>
</gene>
<dbReference type="GO" id="GO:1990904">
    <property type="term" value="C:ribonucleoprotein complex"/>
    <property type="evidence" value="ECO:0007669"/>
    <property type="project" value="UniProtKB-KW"/>
</dbReference>
<dbReference type="GO" id="GO:0019843">
    <property type="term" value="F:rRNA binding"/>
    <property type="evidence" value="ECO:0007669"/>
    <property type="project" value="UniProtKB-UniRule"/>
</dbReference>
<dbReference type="GO" id="GO:0006412">
    <property type="term" value="P:translation"/>
    <property type="evidence" value="ECO:0007669"/>
    <property type="project" value="UniProtKB-UniRule"/>
</dbReference>
<comment type="function">
    <text evidence="3">Binds together with bS18 to 16S ribosomal RNA.</text>
</comment>
<keyword evidence="3" id="KW-0687">Ribonucleoprotein</keyword>
<dbReference type="InterPro" id="IPR020814">
    <property type="entry name" value="Ribosomal_S6_plastid/chlpt"/>
</dbReference>
<reference evidence="5" key="1">
    <citation type="submission" date="2020-07" db="EMBL/GenBank/DDBJ databases">
        <title>Huge and variable diversity of episymbiotic CPR bacteria and DPANN archaea in groundwater ecosystems.</title>
        <authorList>
            <person name="He C.Y."/>
            <person name="Keren R."/>
            <person name="Whittaker M."/>
            <person name="Farag I.F."/>
            <person name="Doudna J."/>
            <person name="Cate J.H.D."/>
            <person name="Banfield J.F."/>
        </authorList>
    </citation>
    <scope>NUCLEOTIDE SEQUENCE</scope>
    <source>
        <strain evidence="5">NC_groundwater_1226_Ag_S-0.1um_59_124</strain>
    </source>
</reference>
<dbReference type="HAMAP" id="MF_00360">
    <property type="entry name" value="Ribosomal_bS6"/>
    <property type="match status" value="1"/>
</dbReference>
<dbReference type="InterPro" id="IPR014717">
    <property type="entry name" value="Transl_elong_EF1B/ribsomal_bS6"/>
</dbReference>
<evidence type="ECO:0000256" key="2">
    <source>
        <dbReference type="ARBA" id="ARBA00035294"/>
    </source>
</evidence>
<dbReference type="CDD" id="cd00473">
    <property type="entry name" value="bS6"/>
    <property type="match status" value="1"/>
</dbReference>
<dbReference type="Gene3D" id="3.30.70.60">
    <property type="match status" value="1"/>
</dbReference>
<protein>
    <recommendedName>
        <fullName evidence="2 3">Small ribosomal subunit protein bS6</fullName>
    </recommendedName>
</protein>
<dbReference type="Pfam" id="PF01250">
    <property type="entry name" value="Ribosomal_S6"/>
    <property type="match status" value="1"/>
</dbReference>
<dbReference type="InterPro" id="IPR000529">
    <property type="entry name" value="Ribosomal_bS6"/>
</dbReference>
<dbReference type="GO" id="GO:0003735">
    <property type="term" value="F:structural constituent of ribosome"/>
    <property type="evidence" value="ECO:0007669"/>
    <property type="project" value="InterPro"/>
</dbReference>
<proteinExistence type="inferred from homology"/>
<evidence type="ECO:0000256" key="4">
    <source>
        <dbReference type="SAM" id="MobiDB-lite"/>
    </source>
</evidence>
<organism evidence="5 6">
    <name type="scientific">Candidatus Sungiibacteriota bacterium</name>
    <dbReference type="NCBI Taxonomy" id="2750080"/>
    <lineage>
        <taxon>Bacteria</taxon>
        <taxon>Candidatus Sungiibacteriota</taxon>
    </lineage>
</organism>
<keyword evidence="3 5" id="KW-0689">Ribosomal protein</keyword>
<evidence type="ECO:0000313" key="6">
    <source>
        <dbReference type="Proteomes" id="UP000704960"/>
    </source>
</evidence>
<evidence type="ECO:0000256" key="3">
    <source>
        <dbReference type="HAMAP-Rule" id="MF_00360"/>
    </source>
</evidence>
<dbReference type="NCBIfam" id="TIGR00166">
    <property type="entry name" value="S6"/>
    <property type="match status" value="1"/>
</dbReference>
<dbReference type="InterPro" id="IPR035980">
    <property type="entry name" value="Ribosomal_bS6_sf"/>
</dbReference>
<keyword evidence="3" id="KW-0699">rRNA-binding</keyword>
<evidence type="ECO:0000256" key="1">
    <source>
        <dbReference type="ARBA" id="ARBA00009512"/>
    </source>
</evidence>
<comment type="caution">
    <text evidence="5">The sequence shown here is derived from an EMBL/GenBank/DDBJ whole genome shotgun (WGS) entry which is preliminary data.</text>
</comment>
<feature type="region of interest" description="Disordered" evidence="4">
    <location>
        <begin position="109"/>
        <end position="139"/>
    </location>
</feature>
<accession>A0A932YW99</accession>
<dbReference type="AlphaFoldDB" id="A0A932YW99"/>
<dbReference type="SUPFAM" id="SSF54995">
    <property type="entry name" value="Ribosomal protein S6"/>
    <property type="match status" value="1"/>
</dbReference>
<dbReference type="GO" id="GO:0005840">
    <property type="term" value="C:ribosome"/>
    <property type="evidence" value="ECO:0007669"/>
    <property type="project" value="UniProtKB-KW"/>
</dbReference>
<keyword evidence="3" id="KW-0694">RNA-binding</keyword>
<comment type="similarity">
    <text evidence="1 3">Belongs to the bacterial ribosomal protein bS6 family.</text>
</comment>
<dbReference type="EMBL" id="JACQMJ010000005">
    <property type="protein sequence ID" value="MBI4132240.1"/>
    <property type="molecule type" value="Genomic_DNA"/>
</dbReference>
<dbReference type="Proteomes" id="UP000704960">
    <property type="component" value="Unassembled WGS sequence"/>
</dbReference>
<evidence type="ECO:0000313" key="5">
    <source>
        <dbReference type="EMBL" id="MBI4132240.1"/>
    </source>
</evidence>
<sequence length="153" mass="17461">MAETDAKNYEITYLISPDIPEDGVFGEAGKITGAIQDARGLIGRIEEPKKRKLAYPIEKMRNAYFGWTTFSVAPERLPDIEKRIAAEPAIMRYLLVEEVKRPVHEFRPRFRRERPTPGPVAGEIKPFAPAAPKEEDKTKIEELDKRLEEILGK</sequence>